<proteinExistence type="predicted"/>
<protein>
    <submittedName>
        <fullName evidence="2">Uncharacterized protein</fullName>
    </submittedName>
</protein>
<organism evidence="2 3">
    <name type="scientific">Cercospora berteroae</name>
    <dbReference type="NCBI Taxonomy" id="357750"/>
    <lineage>
        <taxon>Eukaryota</taxon>
        <taxon>Fungi</taxon>
        <taxon>Dikarya</taxon>
        <taxon>Ascomycota</taxon>
        <taxon>Pezizomycotina</taxon>
        <taxon>Dothideomycetes</taxon>
        <taxon>Dothideomycetidae</taxon>
        <taxon>Mycosphaerellales</taxon>
        <taxon>Mycosphaerellaceae</taxon>
        <taxon>Cercospora</taxon>
    </lineage>
</organism>
<dbReference type="AlphaFoldDB" id="A0A2S6CIE6"/>
<evidence type="ECO:0000313" key="2">
    <source>
        <dbReference type="EMBL" id="PPJ59504.1"/>
    </source>
</evidence>
<dbReference type="EMBL" id="PNEN01000389">
    <property type="protein sequence ID" value="PPJ59504.1"/>
    <property type="molecule type" value="Genomic_DNA"/>
</dbReference>
<evidence type="ECO:0000313" key="3">
    <source>
        <dbReference type="Proteomes" id="UP000237631"/>
    </source>
</evidence>
<dbReference type="Proteomes" id="UP000237631">
    <property type="component" value="Unassembled WGS sequence"/>
</dbReference>
<feature type="region of interest" description="Disordered" evidence="1">
    <location>
        <begin position="139"/>
        <end position="160"/>
    </location>
</feature>
<evidence type="ECO:0000256" key="1">
    <source>
        <dbReference type="SAM" id="MobiDB-lite"/>
    </source>
</evidence>
<dbReference type="OrthoDB" id="2592744at2759"/>
<keyword evidence="3" id="KW-1185">Reference proteome</keyword>
<sequence>MSLQALSQELKNEFYGAGELYHAETSDASALETGIAAPVRIVAIMNAFHAEEIQHVLEAARAKDWIGPEADGSSILYLTGAAHDYGLAAIKEVNMPAFCVGHRACEEWGIRYLTEQLRNKWPALDIVEVLEEEEPIVPKTKQNERPIPANLPAYDDLGTS</sequence>
<name>A0A2S6CIE6_9PEZI</name>
<gene>
    <name evidence="2" type="ORF">CBER1_10008</name>
</gene>
<accession>A0A2S6CIE6</accession>
<reference evidence="3" key="1">
    <citation type="journal article" date="2017" name="bioRxiv">
        <title>Conservation of a gene cluster reveals novel cercosporin biosynthetic mechanisms and extends production to the genus Colletotrichum.</title>
        <authorList>
            <person name="de Jonge R."/>
            <person name="Ebert M.K."/>
            <person name="Huitt-Roehl C.R."/>
            <person name="Pal P."/>
            <person name="Suttle J.C."/>
            <person name="Spanner R.E."/>
            <person name="Neubauer J.D."/>
            <person name="Jurick W.M.II."/>
            <person name="Stott K.A."/>
            <person name="Secor G.A."/>
            <person name="Thomma B.P.H.J."/>
            <person name="Van de Peer Y."/>
            <person name="Townsend C.A."/>
            <person name="Bolton M.D."/>
        </authorList>
    </citation>
    <scope>NUCLEOTIDE SEQUENCE [LARGE SCALE GENOMIC DNA]</scope>
    <source>
        <strain evidence="3">CBS538.71</strain>
    </source>
</reference>
<comment type="caution">
    <text evidence="2">The sequence shown here is derived from an EMBL/GenBank/DDBJ whole genome shotgun (WGS) entry which is preliminary data.</text>
</comment>